<evidence type="ECO:0000259" key="1">
    <source>
        <dbReference type="Pfam" id="PF13785"/>
    </source>
</evidence>
<dbReference type="EMBL" id="DQ267496">
    <property type="protein sequence ID" value="ABB84844.1"/>
    <property type="molecule type" value="Genomic_DNA"/>
</dbReference>
<dbReference type="Pfam" id="PF13785">
    <property type="entry name" value="DUF4178"/>
    <property type="match status" value="1"/>
</dbReference>
<proteinExistence type="predicted"/>
<sequence length="200" mass="21029">MVANRDCPACGAPVDVDHAQAATAFCAYCGQALVVLPEGFEARGGRAKLATMPTAVKVGDRARVGGATYQVLGQVQYAFEDGVYNHFYLSGSAGEAWLEQDEGEFRLFNRTEAVHGAPDFDDLGVGESVTIGGGRFYPMEFNEGSVVGGVGVIPLVLAPGETFNYVDGTYNGDAASLDYALTGVFLMVGKALSPQDIEVL</sequence>
<organism evidence="2">
    <name type="scientific">uncultured delta proteobacterium DeepAnt-32C6</name>
    <dbReference type="NCBI Taxonomy" id="357895"/>
    <lineage>
        <taxon>Bacteria</taxon>
        <taxon>Deltaproteobacteria</taxon>
        <taxon>environmental samples</taxon>
    </lineage>
</organism>
<keyword evidence="2" id="KW-0812">Transmembrane</keyword>
<evidence type="ECO:0000313" key="2">
    <source>
        <dbReference type="EMBL" id="ABB84844.1"/>
    </source>
</evidence>
<dbReference type="InterPro" id="IPR025235">
    <property type="entry name" value="DUF4178"/>
</dbReference>
<protein>
    <submittedName>
        <fullName evidence="2">Hypothetical transmembrane protein</fullName>
    </submittedName>
</protein>
<keyword evidence="2" id="KW-0472">Membrane</keyword>
<feature type="domain" description="DUF4178" evidence="1">
    <location>
        <begin position="57"/>
        <end position="167"/>
    </location>
</feature>
<dbReference type="AlphaFoldDB" id="Q2I6L0"/>
<name>Q2I6L0_9DELT</name>
<reference evidence="2" key="1">
    <citation type="journal article" date="2006" name="Microbiology">
        <title>Metagenomic analysis of mesopelagic Antarctic plankton reveals a novel deltaproteobacterial group.</title>
        <authorList>
            <person name="Moreira D."/>
            <person name="Rodriguez-Valera F."/>
            <person name="Lopez-Garcia P."/>
        </authorList>
    </citation>
    <scope>NUCLEOTIDE SEQUENCE</scope>
</reference>
<accession>Q2I6L0</accession>